<proteinExistence type="predicted"/>
<reference evidence="2" key="1">
    <citation type="journal article" date="2023" name="Front. Plant Sci.">
        <title>Chromosomal-level genome assembly of Melastoma candidum provides insights into trichome evolution.</title>
        <authorList>
            <person name="Zhong Y."/>
            <person name="Wu W."/>
            <person name="Sun C."/>
            <person name="Zou P."/>
            <person name="Liu Y."/>
            <person name="Dai S."/>
            <person name="Zhou R."/>
        </authorList>
    </citation>
    <scope>NUCLEOTIDE SEQUENCE [LARGE SCALE GENOMIC DNA]</scope>
</reference>
<evidence type="ECO:0000313" key="2">
    <source>
        <dbReference type="Proteomes" id="UP001057402"/>
    </source>
</evidence>
<evidence type="ECO:0000313" key="1">
    <source>
        <dbReference type="EMBL" id="KAI4386805.1"/>
    </source>
</evidence>
<accession>A0ACB9S617</accession>
<organism evidence="1 2">
    <name type="scientific">Melastoma candidum</name>
    <dbReference type="NCBI Taxonomy" id="119954"/>
    <lineage>
        <taxon>Eukaryota</taxon>
        <taxon>Viridiplantae</taxon>
        <taxon>Streptophyta</taxon>
        <taxon>Embryophyta</taxon>
        <taxon>Tracheophyta</taxon>
        <taxon>Spermatophyta</taxon>
        <taxon>Magnoliopsida</taxon>
        <taxon>eudicotyledons</taxon>
        <taxon>Gunneridae</taxon>
        <taxon>Pentapetalae</taxon>
        <taxon>rosids</taxon>
        <taxon>malvids</taxon>
        <taxon>Myrtales</taxon>
        <taxon>Melastomataceae</taxon>
        <taxon>Melastomatoideae</taxon>
        <taxon>Melastomateae</taxon>
        <taxon>Melastoma</taxon>
    </lineage>
</organism>
<name>A0ACB9S617_9MYRT</name>
<comment type="caution">
    <text evidence="1">The sequence shown here is derived from an EMBL/GenBank/DDBJ whole genome shotgun (WGS) entry which is preliminary data.</text>
</comment>
<dbReference type="Proteomes" id="UP001057402">
    <property type="component" value="Chromosome 2"/>
</dbReference>
<keyword evidence="2" id="KW-1185">Reference proteome</keyword>
<dbReference type="EMBL" id="CM042881">
    <property type="protein sequence ID" value="KAI4386805.1"/>
    <property type="molecule type" value="Genomic_DNA"/>
</dbReference>
<protein>
    <submittedName>
        <fullName evidence="1">Uncharacterized protein</fullName>
    </submittedName>
</protein>
<sequence>MAVGKSQNRQTQAASLKQILRKCSSFGKRSSCDEGGDVPRGHFPVYVGENRRRHIVPIAWLGHPEFQYLLRRAEEEYGFNHDMGITIPCDERVFQTLTSMIR</sequence>
<gene>
    <name evidence="1" type="ORF">MLD38_004705</name>
</gene>